<dbReference type="PANTHER" id="PTHR30535">
    <property type="entry name" value="VITAMIN B12-BINDING PROTEIN"/>
    <property type="match status" value="1"/>
</dbReference>
<dbReference type="Gene3D" id="3.40.50.1980">
    <property type="entry name" value="Nitrogenase molybdenum iron protein domain"/>
    <property type="match status" value="2"/>
</dbReference>
<protein>
    <submittedName>
        <fullName evidence="3">Cobalamin ABC transporter substrate-binding protein</fullName>
    </submittedName>
</protein>
<keyword evidence="4" id="KW-1185">Reference proteome</keyword>
<name>A0A512AH82_9SPHN</name>
<sequence length="342" mass="35754">MPRRPTPSPSHMRQGSPFLLPSRMREGLGVGRAATLLLAVALTACTPQPKSETRRETTRILPTIVSLNPCADAILAEVTAPGQLLALSHYSADPRAASMDAATASRYPTTRGTLEEVLALHPDVVVDGTFVPPATAAAYQRLGLRLETLGIAGTVEESRAQIRGLAALAGNPAKGEALIARIDTALAQATPADRATIPALVWEPGGIVPGDSTLIAELLRRTGFANFAAARGLGQADQLPLERVLADPPRVILAAGSDRALKHPALTHLKGTARAALDPRLLYCAGPTIIPAAQRLAEVRRGLQSTPNPSRMREGSQVALSSPLPHAGGAGGGQQQTQRPPR</sequence>
<feature type="domain" description="Fe/B12 periplasmic-binding" evidence="2">
    <location>
        <begin position="64"/>
        <end position="257"/>
    </location>
</feature>
<organism evidence="3 4">
    <name type="scientific">Novosphingobium sediminis</name>
    <dbReference type="NCBI Taxonomy" id="707214"/>
    <lineage>
        <taxon>Bacteria</taxon>
        <taxon>Pseudomonadati</taxon>
        <taxon>Pseudomonadota</taxon>
        <taxon>Alphaproteobacteria</taxon>
        <taxon>Sphingomonadales</taxon>
        <taxon>Sphingomonadaceae</taxon>
        <taxon>Novosphingobium</taxon>
    </lineage>
</organism>
<dbReference type="PANTHER" id="PTHR30535:SF34">
    <property type="entry name" value="MOLYBDATE-BINDING PROTEIN MOLA"/>
    <property type="match status" value="1"/>
</dbReference>
<evidence type="ECO:0000313" key="4">
    <source>
        <dbReference type="Proteomes" id="UP000321464"/>
    </source>
</evidence>
<dbReference type="Proteomes" id="UP000321464">
    <property type="component" value="Unassembled WGS sequence"/>
</dbReference>
<dbReference type="Pfam" id="PF01497">
    <property type="entry name" value="Peripla_BP_2"/>
    <property type="match status" value="1"/>
</dbReference>
<evidence type="ECO:0000259" key="2">
    <source>
        <dbReference type="Pfam" id="PF01497"/>
    </source>
</evidence>
<feature type="region of interest" description="Disordered" evidence="1">
    <location>
        <begin position="302"/>
        <end position="342"/>
    </location>
</feature>
<proteinExistence type="predicted"/>
<accession>A0A512AH82</accession>
<dbReference type="EMBL" id="BJYR01000006">
    <property type="protein sequence ID" value="GEN99045.1"/>
    <property type="molecule type" value="Genomic_DNA"/>
</dbReference>
<evidence type="ECO:0000313" key="3">
    <source>
        <dbReference type="EMBL" id="GEN99045.1"/>
    </source>
</evidence>
<dbReference type="InterPro" id="IPR050902">
    <property type="entry name" value="ABC_Transporter_SBP"/>
</dbReference>
<dbReference type="InterPro" id="IPR002491">
    <property type="entry name" value="ABC_transptr_periplasmic_BD"/>
</dbReference>
<reference evidence="3 4" key="1">
    <citation type="submission" date="2019-07" db="EMBL/GenBank/DDBJ databases">
        <title>Whole genome shotgun sequence of Novosphingobium sediminis NBRC 106119.</title>
        <authorList>
            <person name="Hosoyama A."/>
            <person name="Uohara A."/>
            <person name="Ohji S."/>
            <person name="Ichikawa N."/>
        </authorList>
    </citation>
    <scope>NUCLEOTIDE SEQUENCE [LARGE SCALE GENOMIC DNA]</scope>
    <source>
        <strain evidence="3 4">NBRC 106119</strain>
    </source>
</reference>
<comment type="caution">
    <text evidence="3">The sequence shown here is derived from an EMBL/GenBank/DDBJ whole genome shotgun (WGS) entry which is preliminary data.</text>
</comment>
<evidence type="ECO:0000256" key="1">
    <source>
        <dbReference type="SAM" id="MobiDB-lite"/>
    </source>
</evidence>
<dbReference type="AlphaFoldDB" id="A0A512AH82"/>
<gene>
    <name evidence="3" type="ORF">NSE01_08780</name>
</gene>
<dbReference type="SUPFAM" id="SSF53807">
    <property type="entry name" value="Helical backbone' metal receptor"/>
    <property type="match status" value="1"/>
</dbReference>